<dbReference type="AlphaFoldDB" id="A0A3D9H9Y7"/>
<comment type="caution">
    <text evidence="4">The sequence shown here is derived from an EMBL/GenBank/DDBJ whole genome shotgun (WGS) entry which is preliminary data.</text>
</comment>
<reference evidence="4 5" key="1">
    <citation type="submission" date="2018-07" db="EMBL/GenBank/DDBJ databases">
        <title>Genomic Encyclopedia of Type Strains, Phase III (KMG-III): the genomes of soil and plant-associated and newly described type strains.</title>
        <authorList>
            <person name="Whitman W."/>
        </authorList>
    </citation>
    <scope>NUCLEOTIDE SEQUENCE [LARGE SCALE GENOMIC DNA]</scope>
    <source>
        <strain evidence="4 5">CECT 8488</strain>
    </source>
</reference>
<gene>
    <name evidence="4" type="ORF">DFP90_11113</name>
</gene>
<dbReference type="RefSeq" id="WP_115938312.1">
    <property type="nucleotide sequence ID" value="NZ_QRDW01000011.1"/>
</dbReference>
<dbReference type="InterPro" id="IPR001638">
    <property type="entry name" value="Solute-binding_3/MltF_N"/>
</dbReference>
<evidence type="ECO:0000256" key="1">
    <source>
        <dbReference type="ARBA" id="ARBA00022729"/>
    </source>
</evidence>
<dbReference type="Gene3D" id="3.40.190.10">
    <property type="entry name" value="Periplasmic binding protein-like II"/>
    <property type="match status" value="2"/>
</dbReference>
<keyword evidence="5" id="KW-1185">Reference proteome</keyword>
<evidence type="ECO:0000259" key="3">
    <source>
        <dbReference type="SMART" id="SM00062"/>
    </source>
</evidence>
<evidence type="ECO:0000256" key="2">
    <source>
        <dbReference type="SAM" id="SignalP"/>
    </source>
</evidence>
<dbReference type="SUPFAM" id="SSF53850">
    <property type="entry name" value="Periplasmic binding protein-like II"/>
    <property type="match status" value="1"/>
</dbReference>
<dbReference type="SMART" id="SM00062">
    <property type="entry name" value="PBPb"/>
    <property type="match status" value="1"/>
</dbReference>
<feature type="chain" id="PRO_5017539324" evidence="2">
    <location>
        <begin position="21"/>
        <end position="258"/>
    </location>
</feature>
<dbReference type="EMBL" id="QRDW01000011">
    <property type="protein sequence ID" value="RED45766.1"/>
    <property type="molecule type" value="Genomic_DNA"/>
</dbReference>
<accession>A0A3D9H9Y7</accession>
<feature type="domain" description="Solute-binding protein family 3/N-terminal" evidence="3">
    <location>
        <begin position="23"/>
        <end position="248"/>
    </location>
</feature>
<organism evidence="4 5">
    <name type="scientific">Aestuariispira insulae</name>
    <dbReference type="NCBI Taxonomy" id="1461337"/>
    <lineage>
        <taxon>Bacteria</taxon>
        <taxon>Pseudomonadati</taxon>
        <taxon>Pseudomonadota</taxon>
        <taxon>Alphaproteobacteria</taxon>
        <taxon>Rhodospirillales</taxon>
        <taxon>Kiloniellaceae</taxon>
        <taxon>Aestuariispira</taxon>
    </lineage>
</organism>
<name>A0A3D9H9Y7_9PROT</name>
<protein>
    <submittedName>
        <fullName evidence="4">ABC-type amino acid transport substrate-binding protein</fullName>
    </submittedName>
</protein>
<evidence type="ECO:0000313" key="4">
    <source>
        <dbReference type="EMBL" id="RED45766.1"/>
    </source>
</evidence>
<sequence>MHVLAGFALCLLLSTLHAKADNAPTLAVIDFFPFGYRDQSGTPKGMFFDMTEAIANDSGIKIDARLMPVPRALRDASNGQVDMLISYKDPLMVPNVVFIGNVGCLTANVIPARNSDIKSMEDLSNRRIGTISGGYFQKRFRDKIAYQEVSVPSNQAMLKMLVRQRLDGFVINSAVYDAFYFFESPVDLPKNWRDHVAEPIRIDILETHLSIAMNSPALEQASKITTSINRLRQNGTMADIFARYGSRDRGNCIPAEFR</sequence>
<dbReference type="Proteomes" id="UP000256845">
    <property type="component" value="Unassembled WGS sequence"/>
</dbReference>
<evidence type="ECO:0000313" key="5">
    <source>
        <dbReference type="Proteomes" id="UP000256845"/>
    </source>
</evidence>
<dbReference type="OrthoDB" id="6192933at2"/>
<dbReference type="Pfam" id="PF00497">
    <property type="entry name" value="SBP_bac_3"/>
    <property type="match status" value="1"/>
</dbReference>
<dbReference type="PANTHER" id="PTHR35936">
    <property type="entry name" value="MEMBRANE-BOUND LYTIC MUREIN TRANSGLYCOSYLASE F"/>
    <property type="match status" value="1"/>
</dbReference>
<proteinExistence type="predicted"/>
<feature type="signal peptide" evidence="2">
    <location>
        <begin position="1"/>
        <end position="20"/>
    </location>
</feature>
<keyword evidence="1 2" id="KW-0732">Signal</keyword>